<evidence type="ECO:0000256" key="2">
    <source>
        <dbReference type="ARBA" id="ARBA00022481"/>
    </source>
</evidence>
<keyword evidence="3" id="KW-1133">Transmembrane helix</keyword>
<dbReference type="Pfam" id="PF07963">
    <property type="entry name" value="N_methyl"/>
    <property type="match status" value="1"/>
</dbReference>
<dbReference type="SUPFAM" id="SSF54523">
    <property type="entry name" value="Pili subunits"/>
    <property type="match status" value="1"/>
</dbReference>
<name>B8JCZ8_ANAD2</name>
<dbReference type="PANTHER" id="PTHR30093:SF34">
    <property type="entry name" value="PREPILIN PEPTIDASE-DEPENDENT PROTEIN D"/>
    <property type="match status" value="1"/>
</dbReference>
<keyword evidence="5" id="KW-1185">Reference proteome</keyword>
<keyword evidence="3" id="KW-0812">Transmembrane</keyword>
<reference evidence="4" key="1">
    <citation type="submission" date="2009-01" db="EMBL/GenBank/DDBJ databases">
        <title>Complete sequence of Anaeromyxobacter dehalogenans 2CP-1.</title>
        <authorList>
            <consortium name="US DOE Joint Genome Institute"/>
            <person name="Lucas S."/>
            <person name="Copeland A."/>
            <person name="Lapidus A."/>
            <person name="Glavina del Rio T."/>
            <person name="Dalin E."/>
            <person name="Tice H."/>
            <person name="Bruce D."/>
            <person name="Goodwin L."/>
            <person name="Pitluck S."/>
            <person name="Saunders E."/>
            <person name="Brettin T."/>
            <person name="Detter J.C."/>
            <person name="Han C."/>
            <person name="Larimer F."/>
            <person name="Land M."/>
            <person name="Hauser L."/>
            <person name="Kyrpides N."/>
            <person name="Ovchinnikova G."/>
            <person name="Beliaev A.S."/>
            <person name="Richardson P."/>
        </authorList>
    </citation>
    <scope>NUCLEOTIDE SEQUENCE</scope>
    <source>
        <strain evidence="4">2CP-1</strain>
    </source>
</reference>
<dbReference type="InterPro" id="IPR012902">
    <property type="entry name" value="N_methyl_site"/>
</dbReference>
<comment type="similarity">
    <text evidence="1">Belongs to the N-Me-Phe pilin family.</text>
</comment>
<accession>B8JCZ8</accession>
<dbReference type="RefSeq" id="WP_012632066.1">
    <property type="nucleotide sequence ID" value="NC_011891.1"/>
</dbReference>
<dbReference type="AlphaFoldDB" id="B8JCZ8"/>
<sequence length="195" mass="20345">MKKAAKGFTLIELMIVVAIIGILAAIAIPNFLRYQLRAKFSELKENVNSVFKSEEALRQTERSGGQYMALADLPATCDIAGAAGTVKHPWLAGDMTEAAKIDWSVEGATYGCYRVATGGGTAPYGLHLTTYAVSNIDGNDAAGCVYLYKATLGSDGEPMSGGVNADAECVGADPFPAATGDLPMGQPIVANETAF</sequence>
<evidence type="ECO:0000256" key="1">
    <source>
        <dbReference type="ARBA" id="ARBA00005233"/>
    </source>
</evidence>
<dbReference type="PROSITE" id="PS00409">
    <property type="entry name" value="PROKAR_NTER_METHYL"/>
    <property type="match status" value="1"/>
</dbReference>
<organism evidence="4 5">
    <name type="scientific">Anaeromyxobacter dehalogenans (strain ATCC BAA-258 / DSM 21875 / 2CP-1)</name>
    <dbReference type="NCBI Taxonomy" id="455488"/>
    <lineage>
        <taxon>Bacteria</taxon>
        <taxon>Pseudomonadati</taxon>
        <taxon>Myxococcota</taxon>
        <taxon>Myxococcia</taxon>
        <taxon>Myxococcales</taxon>
        <taxon>Cystobacterineae</taxon>
        <taxon>Anaeromyxobacteraceae</taxon>
        <taxon>Anaeromyxobacter</taxon>
    </lineage>
</organism>
<dbReference type="NCBIfam" id="TIGR02532">
    <property type="entry name" value="IV_pilin_GFxxxE"/>
    <property type="match status" value="1"/>
</dbReference>
<dbReference type="HOGENOM" id="CLU_1425323_0_0_7"/>
<dbReference type="EMBL" id="CP001359">
    <property type="protein sequence ID" value="ACL64026.1"/>
    <property type="molecule type" value="Genomic_DNA"/>
</dbReference>
<evidence type="ECO:0000313" key="4">
    <source>
        <dbReference type="EMBL" id="ACL64026.1"/>
    </source>
</evidence>
<protein>
    <submittedName>
        <fullName evidence="4">Fimbrial protein pilin</fullName>
    </submittedName>
</protein>
<keyword evidence="2" id="KW-0488">Methylation</keyword>
<dbReference type="InterPro" id="IPR045584">
    <property type="entry name" value="Pilin-like"/>
</dbReference>
<keyword evidence="3" id="KW-0472">Membrane</keyword>
<dbReference type="KEGG" id="acp:A2cp1_0669"/>
<proteinExistence type="inferred from homology"/>
<gene>
    <name evidence="4" type="ordered locus">A2cp1_0669</name>
</gene>
<dbReference type="Proteomes" id="UP000007089">
    <property type="component" value="Chromosome"/>
</dbReference>
<evidence type="ECO:0000313" key="5">
    <source>
        <dbReference type="Proteomes" id="UP000007089"/>
    </source>
</evidence>
<feature type="transmembrane region" description="Helical" evidence="3">
    <location>
        <begin position="7"/>
        <end position="32"/>
    </location>
</feature>
<evidence type="ECO:0000256" key="3">
    <source>
        <dbReference type="SAM" id="Phobius"/>
    </source>
</evidence>
<dbReference type="Gene3D" id="3.30.700.10">
    <property type="entry name" value="Glycoprotein, Type 4 Pilin"/>
    <property type="match status" value="1"/>
</dbReference>
<dbReference type="PANTHER" id="PTHR30093">
    <property type="entry name" value="GENERAL SECRETION PATHWAY PROTEIN G"/>
    <property type="match status" value="1"/>
</dbReference>